<dbReference type="AlphaFoldDB" id="A0A0K1P8P2"/>
<evidence type="ECO:0000313" key="8">
    <source>
        <dbReference type="Proteomes" id="UP000067243"/>
    </source>
</evidence>
<comment type="similarity">
    <text evidence="1 6">Belongs to the universal ribosomal protein uL23 family.</text>
</comment>
<dbReference type="InterPro" id="IPR012677">
    <property type="entry name" value="Nucleotide-bd_a/b_plait_sf"/>
</dbReference>
<comment type="function">
    <text evidence="6">One of the early assembly proteins it binds 23S rRNA. One of the proteins that surrounds the polypeptide exit tunnel on the outside of the ribosome. Forms the main docking site for trigger factor binding to the ribosome.</text>
</comment>
<evidence type="ECO:0000256" key="3">
    <source>
        <dbReference type="ARBA" id="ARBA00022884"/>
    </source>
</evidence>
<protein>
    <recommendedName>
        <fullName evidence="6">Large ribosomal subunit protein uL23</fullName>
    </recommendedName>
</protein>
<keyword evidence="5 6" id="KW-0687">Ribonucleoprotein</keyword>
<dbReference type="OrthoDB" id="9793353at2"/>
<organism evidence="7 8">
    <name type="scientific">Spiroplasma turonicum</name>
    <dbReference type="NCBI Taxonomy" id="216946"/>
    <lineage>
        <taxon>Bacteria</taxon>
        <taxon>Bacillati</taxon>
        <taxon>Mycoplasmatota</taxon>
        <taxon>Mollicutes</taxon>
        <taxon>Entomoplasmatales</taxon>
        <taxon>Spiroplasmataceae</taxon>
        <taxon>Spiroplasma</taxon>
    </lineage>
</organism>
<evidence type="ECO:0000256" key="2">
    <source>
        <dbReference type="ARBA" id="ARBA00022730"/>
    </source>
</evidence>
<evidence type="ECO:0000256" key="5">
    <source>
        <dbReference type="ARBA" id="ARBA00023274"/>
    </source>
</evidence>
<dbReference type="GO" id="GO:1990904">
    <property type="term" value="C:ribonucleoprotein complex"/>
    <property type="evidence" value="ECO:0007669"/>
    <property type="project" value="UniProtKB-KW"/>
</dbReference>
<dbReference type="GO" id="GO:0005840">
    <property type="term" value="C:ribosome"/>
    <property type="evidence" value="ECO:0007669"/>
    <property type="project" value="UniProtKB-KW"/>
</dbReference>
<dbReference type="HAMAP" id="MF_01369_B">
    <property type="entry name" value="Ribosomal_uL23_B"/>
    <property type="match status" value="1"/>
</dbReference>
<dbReference type="PANTHER" id="PTHR11620">
    <property type="entry name" value="60S RIBOSOMAL PROTEIN L23A"/>
    <property type="match status" value="1"/>
</dbReference>
<dbReference type="GO" id="GO:0019843">
    <property type="term" value="F:rRNA binding"/>
    <property type="evidence" value="ECO:0007669"/>
    <property type="project" value="UniProtKB-UniRule"/>
</dbReference>
<comment type="subunit">
    <text evidence="6">Part of the 50S ribosomal subunit. Contacts protein L29, and trigger factor when it is bound to the ribosome.</text>
</comment>
<evidence type="ECO:0000256" key="6">
    <source>
        <dbReference type="HAMAP-Rule" id="MF_01369"/>
    </source>
</evidence>
<dbReference type="NCBIfam" id="NF004363">
    <property type="entry name" value="PRK05738.2-4"/>
    <property type="match status" value="1"/>
</dbReference>
<dbReference type="InterPro" id="IPR013025">
    <property type="entry name" value="Ribosomal_uL23-like"/>
</dbReference>
<proteinExistence type="inferred from homology"/>
<dbReference type="Gene3D" id="3.30.70.330">
    <property type="match status" value="1"/>
</dbReference>
<dbReference type="GO" id="GO:0003735">
    <property type="term" value="F:structural constituent of ribosome"/>
    <property type="evidence" value="ECO:0007669"/>
    <property type="project" value="InterPro"/>
</dbReference>
<name>A0A0K1P8P2_9MOLU</name>
<gene>
    <name evidence="6 7" type="primary">rplW</name>
    <name evidence="7" type="ORF">STURON_001021</name>
</gene>
<keyword evidence="8" id="KW-1185">Reference proteome</keyword>
<dbReference type="Proteomes" id="UP000067243">
    <property type="component" value="Chromosome"/>
</dbReference>
<dbReference type="STRING" id="216946.STURO_v1c10170"/>
<dbReference type="GO" id="GO:0006412">
    <property type="term" value="P:translation"/>
    <property type="evidence" value="ECO:0007669"/>
    <property type="project" value="UniProtKB-UniRule"/>
</dbReference>
<accession>A0A0K1P8P2</accession>
<evidence type="ECO:0000256" key="4">
    <source>
        <dbReference type="ARBA" id="ARBA00022980"/>
    </source>
</evidence>
<dbReference type="EMBL" id="CP012328">
    <property type="protein sequence ID" value="AKU80267.1"/>
    <property type="molecule type" value="Genomic_DNA"/>
</dbReference>
<evidence type="ECO:0000256" key="1">
    <source>
        <dbReference type="ARBA" id="ARBA00006700"/>
    </source>
</evidence>
<dbReference type="PATRIC" id="fig|216946.3.peg.1057"/>
<keyword evidence="4 6" id="KW-0689">Ribosomal protein</keyword>
<evidence type="ECO:0000313" key="7">
    <source>
        <dbReference type="EMBL" id="AKU80267.1"/>
    </source>
</evidence>
<sequence>MHITEVIKKPLLTEKTYIGHSNNSYTFIVDKRSNKTQIKKTFEEIFNVKVKSVRTLNYDGKDKRMGKYAGKTASYKKAIIVLKDGEKLDILNEE</sequence>
<reference evidence="7 8" key="1">
    <citation type="journal article" date="2015" name="Genome Announc.">
        <title>Complete Genome Sequence of Spiroplasma turonicum Strain Tab4cT, a Parasite of a Horse Fly, Haematopota sp. (Diptera: Tabanidae).</title>
        <authorList>
            <person name="Davis R.E."/>
            <person name="Shao J."/>
            <person name="Zhao Y."/>
            <person name="Gasparich G.E."/>
            <person name="Gaynor B.J."/>
            <person name="Donofrio N."/>
        </authorList>
    </citation>
    <scope>NUCLEOTIDE SEQUENCE [LARGE SCALE GENOMIC DNA]</scope>
    <source>
        <strain evidence="7 8">Tab4c</strain>
    </source>
</reference>
<keyword evidence="3 6" id="KW-0694">RNA-binding</keyword>
<dbReference type="RefSeq" id="WP_075048825.1">
    <property type="nucleotide sequence ID" value="NZ_CP012328.1"/>
</dbReference>
<dbReference type="FunFam" id="3.30.70.330:FF:000001">
    <property type="entry name" value="50S ribosomal protein L23"/>
    <property type="match status" value="1"/>
</dbReference>
<dbReference type="Pfam" id="PF00276">
    <property type="entry name" value="Ribosomal_L23"/>
    <property type="match status" value="1"/>
</dbReference>
<dbReference type="KEGG" id="stur:STURON_001021"/>
<keyword evidence="2 6" id="KW-0699">rRNA-binding</keyword>
<dbReference type="InterPro" id="IPR012678">
    <property type="entry name" value="Ribosomal_uL23/eL15/eS24_sf"/>
</dbReference>
<dbReference type="SUPFAM" id="SSF54189">
    <property type="entry name" value="Ribosomal proteins S24e, L23 and L15e"/>
    <property type="match status" value="1"/>
</dbReference>